<keyword evidence="4" id="KW-1185">Reference proteome</keyword>
<feature type="region of interest" description="Disordered" evidence="2">
    <location>
        <begin position="535"/>
        <end position="564"/>
    </location>
</feature>
<accession>A0A7G2C9R0</accession>
<organism evidence="3 4">
    <name type="scientific">Angomonas deanei</name>
    <dbReference type="NCBI Taxonomy" id="59799"/>
    <lineage>
        <taxon>Eukaryota</taxon>
        <taxon>Discoba</taxon>
        <taxon>Euglenozoa</taxon>
        <taxon>Kinetoplastea</taxon>
        <taxon>Metakinetoplastina</taxon>
        <taxon>Trypanosomatida</taxon>
        <taxon>Trypanosomatidae</taxon>
        <taxon>Strigomonadinae</taxon>
        <taxon>Angomonas</taxon>
    </lineage>
</organism>
<sequence>MQTKRHEASTVGEKHVSFIPPSPEAGSPASSDKYKYVIPLWHTLTPERSKEVHADKEINIGDIIAYGEFYTSKTATTHTVTTDTSKWKWGLGTVLQLVYKRESHRQGSQAVPSEITVREWIYTKTQSKNKEAEGKRFTTKVSTKTLEYHAVFGILKEKESYLTAKDSEVLYLPTPPIVELSRLSDIHKSFAVQYKKYNELLAMQERLKLRSASQDRRRSRSTSPVPGQEKSASPSEPISSQPSPVNNEVDQTVRAVQQYNNNLFYLSAAVLDVHYTEQLYRQQITQSQAEEIYALHTLYTQATNGPATLSAKQEAEQQLALLEVQEAHERQLLANTQLTSFLYTILPYYVYEIKEEEHNENLLLLNHKYLTEIEKYRFHLRERQNSHLKCVNYLSNQLSENEINRTEFMRKRYYNSKKGTEADTEEEEKYNETLLLTLTQAVEKTLDALAADGCESGEEALLGQDLLQHKMPSDLKYDLRNKFAEFCHHAEQGAAGESPYPRDPLFRDDHRETGSVLLVEEELFVQEERSVSKKSLSCSPGYDDMHDSGMEPEPRKVESPDRTDVNELQKLLAAERAKSEELQRRLDERDTTAKVLQNGNVPDDVKETYRQAVETKKSFHQQTEKDLERLNQDILSIEKEAKSIHDALANQSDMSELEKTLLEKRIIILSKQNFVMTTERENKKNQLENMNSLMSSIEVILGSQ</sequence>
<feature type="region of interest" description="Disordered" evidence="2">
    <location>
        <begin position="211"/>
        <end position="246"/>
    </location>
</feature>
<feature type="compositionally biased region" description="Basic and acidic residues" evidence="2">
    <location>
        <begin position="543"/>
        <end position="564"/>
    </location>
</feature>
<dbReference type="AlphaFoldDB" id="A0A7G2C9R0"/>
<feature type="region of interest" description="Disordered" evidence="2">
    <location>
        <begin position="1"/>
        <end position="30"/>
    </location>
</feature>
<keyword evidence="1" id="KW-0175">Coiled coil</keyword>
<feature type="coiled-coil region" evidence="1">
    <location>
        <begin position="620"/>
        <end position="647"/>
    </location>
</feature>
<evidence type="ECO:0000313" key="3">
    <source>
        <dbReference type="EMBL" id="CAD2216590.1"/>
    </source>
</evidence>
<gene>
    <name evidence="3" type="ORF">ADEAN_000405200</name>
</gene>
<protein>
    <submittedName>
        <fullName evidence="3">Uncharacterized protein</fullName>
    </submittedName>
</protein>
<evidence type="ECO:0000256" key="2">
    <source>
        <dbReference type="SAM" id="MobiDB-lite"/>
    </source>
</evidence>
<dbReference type="Proteomes" id="UP000515908">
    <property type="component" value="Chromosome 07"/>
</dbReference>
<evidence type="ECO:0000256" key="1">
    <source>
        <dbReference type="SAM" id="Coils"/>
    </source>
</evidence>
<name>A0A7G2C9R0_9TRYP</name>
<dbReference type="VEuPathDB" id="TriTrypDB:ADEAN_000405200"/>
<reference evidence="3 4" key="1">
    <citation type="submission" date="2020-08" db="EMBL/GenBank/DDBJ databases">
        <authorList>
            <person name="Newling K."/>
            <person name="Davey J."/>
            <person name="Forrester S."/>
        </authorList>
    </citation>
    <scope>NUCLEOTIDE SEQUENCE [LARGE SCALE GENOMIC DNA]</scope>
    <source>
        <strain evidence="4">Crithidia deanei Carvalho (ATCC PRA-265)</strain>
    </source>
</reference>
<proteinExistence type="predicted"/>
<feature type="compositionally biased region" description="Basic and acidic residues" evidence="2">
    <location>
        <begin position="1"/>
        <end position="16"/>
    </location>
</feature>
<evidence type="ECO:0000313" key="4">
    <source>
        <dbReference type="Proteomes" id="UP000515908"/>
    </source>
</evidence>
<feature type="compositionally biased region" description="Low complexity" evidence="2">
    <location>
        <begin position="231"/>
        <end position="244"/>
    </location>
</feature>
<dbReference type="EMBL" id="LR877151">
    <property type="protein sequence ID" value="CAD2216590.1"/>
    <property type="molecule type" value="Genomic_DNA"/>
</dbReference>